<dbReference type="PANTHER" id="PTHR33169">
    <property type="entry name" value="PADR-FAMILY TRANSCRIPTIONAL REGULATOR"/>
    <property type="match status" value="1"/>
</dbReference>
<reference evidence="2" key="1">
    <citation type="submission" date="2022-10" db="EMBL/GenBank/DDBJ databases">
        <title>The complete genomes of actinobacterial strains from the NBC collection.</title>
        <authorList>
            <person name="Joergensen T.S."/>
            <person name="Alvarez Arevalo M."/>
            <person name="Sterndorff E.B."/>
            <person name="Faurdal D."/>
            <person name="Vuksanovic O."/>
            <person name="Mourched A.-S."/>
            <person name="Charusanti P."/>
            <person name="Shaw S."/>
            <person name="Blin K."/>
            <person name="Weber T."/>
        </authorList>
    </citation>
    <scope>NUCLEOTIDE SEQUENCE</scope>
    <source>
        <strain evidence="2">NBC_00303</strain>
    </source>
</reference>
<sequence length="107" mass="11752">MRRPGERGGFGWDIAQEAGTLCEGEVLPRLGTLYGVLDRLSAEGLIEPDHDEVHRGRLRRYYRLTGEGEGALAAEARRMAAAQVAARRLDARRALRGTRPEAAPRAS</sequence>
<dbReference type="Pfam" id="PF03551">
    <property type="entry name" value="PadR"/>
    <property type="match status" value="1"/>
</dbReference>
<feature type="domain" description="Transcription regulator PadR N-terminal" evidence="1">
    <location>
        <begin position="7"/>
        <end position="73"/>
    </location>
</feature>
<organism evidence="2 3">
    <name type="scientific">Streptomyces erythrochromogenes</name>
    <dbReference type="NCBI Taxonomy" id="285574"/>
    <lineage>
        <taxon>Bacteria</taxon>
        <taxon>Bacillati</taxon>
        <taxon>Actinomycetota</taxon>
        <taxon>Actinomycetes</taxon>
        <taxon>Kitasatosporales</taxon>
        <taxon>Streptomycetaceae</taxon>
        <taxon>Streptomyces</taxon>
    </lineage>
</organism>
<evidence type="ECO:0000313" key="3">
    <source>
        <dbReference type="Proteomes" id="UP001432312"/>
    </source>
</evidence>
<protein>
    <submittedName>
        <fullName evidence="2">Helix-turn-helix transcriptional regulator</fullName>
    </submittedName>
</protein>
<evidence type="ECO:0000259" key="1">
    <source>
        <dbReference type="Pfam" id="PF03551"/>
    </source>
</evidence>
<dbReference type="PANTHER" id="PTHR33169:SF14">
    <property type="entry name" value="TRANSCRIPTIONAL REGULATOR RV3488"/>
    <property type="match status" value="1"/>
</dbReference>
<dbReference type="RefSeq" id="WP_266495534.1">
    <property type="nucleotide sequence ID" value="NZ_CP108036.1"/>
</dbReference>
<evidence type="ECO:0000313" key="2">
    <source>
        <dbReference type="EMBL" id="WUN77660.1"/>
    </source>
</evidence>
<proteinExistence type="predicted"/>
<dbReference type="InterPro" id="IPR036390">
    <property type="entry name" value="WH_DNA-bd_sf"/>
</dbReference>
<dbReference type="Proteomes" id="UP001432312">
    <property type="component" value="Chromosome"/>
</dbReference>
<accession>A0ABZ1Q5B2</accession>
<name>A0ABZ1Q5B2_9ACTN</name>
<dbReference type="InterPro" id="IPR005149">
    <property type="entry name" value="Tscrpt_reg_PadR_N"/>
</dbReference>
<dbReference type="Gene3D" id="1.10.10.10">
    <property type="entry name" value="Winged helix-like DNA-binding domain superfamily/Winged helix DNA-binding domain"/>
    <property type="match status" value="1"/>
</dbReference>
<dbReference type="GeneID" id="95495086"/>
<dbReference type="InterPro" id="IPR052509">
    <property type="entry name" value="Metal_resp_DNA-bind_regulator"/>
</dbReference>
<dbReference type="InterPro" id="IPR036388">
    <property type="entry name" value="WH-like_DNA-bd_sf"/>
</dbReference>
<dbReference type="EMBL" id="CP108036">
    <property type="protein sequence ID" value="WUN77660.1"/>
    <property type="molecule type" value="Genomic_DNA"/>
</dbReference>
<keyword evidence="3" id="KW-1185">Reference proteome</keyword>
<dbReference type="SUPFAM" id="SSF46785">
    <property type="entry name" value="Winged helix' DNA-binding domain"/>
    <property type="match status" value="1"/>
</dbReference>
<gene>
    <name evidence="2" type="ORF">OHA91_03585</name>
</gene>